<feature type="non-terminal residue" evidence="2">
    <location>
        <position position="607"/>
    </location>
</feature>
<dbReference type="InterPro" id="IPR032675">
    <property type="entry name" value="LRR_dom_sf"/>
</dbReference>
<keyword evidence="3" id="KW-1185">Reference proteome</keyword>
<dbReference type="Proteomes" id="UP000284706">
    <property type="component" value="Unassembled WGS sequence"/>
</dbReference>
<protein>
    <submittedName>
        <fullName evidence="2">Uncharacterized protein</fullName>
    </submittedName>
</protein>
<dbReference type="AlphaFoldDB" id="A0A409W4I0"/>
<name>A0A409W4I0_9AGAR</name>
<evidence type="ECO:0000313" key="2">
    <source>
        <dbReference type="EMBL" id="PPQ73402.1"/>
    </source>
</evidence>
<organism evidence="2 3">
    <name type="scientific">Gymnopilus dilepis</name>
    <dbReference type="NCBI Taxonomy" id="231916"/>
    <lineage>
        <taxon>Eukaryota</taxon>
        <taxon>Fungi</taxon>
        <taxon>Dikarya</taxon>
        <taxon>Basidiomycota</taxon>
        <taxon>Agaricomycotina</taxon>
        <taxon>Agaricomycetes</taxon>
        <taxon>Agaricomycetidae</taxon>
        <taxon>Agaricales</taxon>
        <taxon>Agaricineae</taxon>
        <taxon>Hymenogastraceae</taxon>
        <taxon>Gymnopilus</taxon>
    </lineage>
</organism>
<sequence>MDTSGVTLNSDSDVGEGLCPDSVTDIKPAPCTTSAQHDLNGKEPDLGLSRLTLESESSSAGFQTIDPDKPTLNHDVLHLILSEILPNPNRRERQAALKNLSLASKTLNDAVRPLLFESVRWPQGDKWRWEKVAEDRRAGRVVRVKEEKMLAFFPEEVWGYIKTLHLDWPDHWPETSPPTFGTTLQEYGPSTYTPSPHAFELLSHTLPLLPSLRTFTITCPFNPPASLLRLITCLPELKEVQITDTPINAGISTKGLPAAWKGLERVVFVPVGEAIRVGEGPFEAKYHDLAYWSREYRKRHRMTNDTAGGGGFYARSLFHTLCVARPERLRYLQISGAYVSLYDFTQVGAWPVLETLILTGHEPIWSGAFLVEALQRMPALRDLRVLLSKAMGGPGGVGSAEKFDFLKSWHGDEEVRRATFQNLRALAVSQICDLSYTFQYTPSLEKLAFLALINHPRLPIALRRWEVVKLLEDLENWGGGGSVRQVRIVLEDGVDVEFVGLLGRVCPRLEVVEVEVCGYREGDAGFEWTDYGDAFSTYTHLRSLRIGIPFEAHDPDGIAEHKHIDAATFLRADRRDCGTYIASRVPSLRRIGFEYRMKMGSHRYEDR</sequence>
<feature type="compositionally biased region" description="Polar residues" evidence="1">
    <location>
        <begin position="1"/>
        <end position="12"/>
    </location>
</feature>
<reference evidence="2 3" key="1">
    <citation type="journal article" date="2018" name="Evol. Lett.">
        <title>Horizontal gene cluster transfer increased hallucinogenic mushroom diversity.</title>
        <authorList>
            <person name="Reynolds H.T."/>
            <person name="Vijayakumar V."/>
            <person name="Gluck-Thaler E."/>
            <person name="Korotkin H.B."/>
            <person name="Matheny P.B."/>
            <person name="Slot J.C."/>
        </authorList>
    </citation>
    <scope>NUCLEOTIDE SEQUENCE [LARGE SCALE GENOMIC DNA]</scope>
    <source>
        <strain evidence="2 3">SRW20</strain>
    </source>
</reference>
<dbReference type="OrthoDB" id="2747524at2759"/>
<gene>
    <name evidence="2" type="ORF">CVT26_015794</name>
</gene>
<dbReference type="EMBL" id="NHYE01005407">
    <property type="protein sequence ID" value="PPQ73402.1"/>
    <property type="molecule type" value="Genomic_DNA"/>
</dbReference>
<proteinExistence type="predicted"/>
<accession>A0A409W4I0</accession>
<dbReference type="STRING" id="231916.A0A409W4I0"/>
<dbReference type="InParanoid" id="A0A409W4I0"/>
<evidence type="ECO:0000313" key="3">
    <source>
        <dbReference type="Proteomes" id="UP000284706"/>
    </source>
</evidence>
<dbReference type="Gene3D" id="3.80.10.10">
    <property type="entry name" value="Ribonuclease Inhibitor"/>
    <property type="match status" value="1"/>
</dbReference>
<comment type="caution">
    <text evidence="2">The sequence shown here is derived from an EMBL/GenBank/DDBJ whole genome shotgun (WGS) entry which is preliminary data.</text>
</comment>
<feature type="region of interest" description="Disordered" evidence="1">
    <location>
        <begin position="1"/>
        <end position="21"/>
    </location>
</feature>
<evidence type="ECO:0000256" key="1">
    <source>
        <dbReference type="SAM" id="MobiDB-lite"/>
    </source>
</evidence>